<keyword evidence="1" id="KW-1185">Reference proteome</keyword>
<evidence type="ECO:0000313" key="2">
    <source>
        <dbReference type="RefSeq" id="XP_073920527.1"/>
    </source>
</evidence>
<reference evidence="2" key="1">
    <citation type="submission" date="2025-08" db="UniProtKB">
        <authorList>
            <consortium name="RefSeq"/>
        </authorList>
    </citation>
    <scope>IDENTIFICATION</scope>
</reference>
<protein>
    <submittedName>
        <fullName evidence="2">Mammaglobin-A-like</fullName>
    </submittedName>
</protein>
<gene>
    <name evidence="2" type="primary">LOC141419924</name>
</gene>
<sequence length="95" mass="10667">MKLVVFLMLTAILLCCYAGCGCKLLENIIVQTISPFGNNTSNTINPTVSLSQYQEIIKPFVYYYFTRDAVGQIKQCFLNQTNATLANVQLIMKAF</sequence>
<dbReference type="Proteomes" id="UP001732720">
    <property type="component" value="Chromosome 1"/>
</dbReference>
<accession>A0AC58LTN6</accession>
<dbReference type="RefSeq" id="XP_073920527.1">
    <property type="nucleotide sequence ID" value="XM_074064426.1"/>
</dbReference>
<evidence type="ECO:0000313" key="1">
    <source>
        <dbReference type="Proteomes" id="UP001732720"/>
    </source>
</evidence>
<proteinExistence type="predicted"/>
<name>A0AC58LTN6_CASCN</name>
<organism evidence="1 2">
    <name type="scientific">Castor canadensis</name>
    <name type="common">American beaver</name>
    <dbReference type="NCBI Taxonomy" id="51338"/>
    <lineage>
        <taxon>Eukaryota</taxon>
        <taxon>Metazoa</taxon>
        <taxon>Chordata</taxon>
        <taxon>Craniata</taxon>
        <taxon>Vertebrata</taxon>
        <taxon>Euteleostomi</taxon>
        <taxon>Mammalia</taxon>
        <taxon>Eutheria</taxon>
        <taxon>Euarchontoglires</taxon>
        <taxon>Glires</taxon>
        <taxon>Rodentia</taxon>
        <taxon>Castorimorpha</taxon>
        <taxon>Castoridae</taxon>
        <taxon>Castor</taxon>
    </lineage>
</organism>